<dbReference type="GO" id="GO:0003677">
    <property type="term" value="F:DNA binding"/>
    <property type="evidence" value="ECO:0007669"/>
    <property type="project" value="UniProtKB-KW"/>
</dbReference>
<dbReference type="OrthoDB" id="8452803at2"/>
<dbReference type="PANTHER" id="PTHR33164:SF64">
    <property type="entry name" value="TRANSCRIPTIONAL REGULATOR SLYA"/>
    <property type="match status" value="1"/>
</dbReference>
<dbReference type="KEGG" id="pstg:E8M01_20285"/>
<keyword evidence="1" id="KW-0805">Transcription regulation</keyword>
<dbReference type="Gene3D" id="1.10.10.10">
    <property type="entry name" value="Winged helix-like DNA-binding domain superfamily/Winged helix DNA-binding domain"/>
    <property type="match status" value="1"/>
</dbReference>
<evidence type="ECO:0000256" key="1">
    <source>
        <dbReference type="ARBA" id="ARBA00023015"/>
    </source>
</evidence>
<evidence type="ECO:0000256" key="3">
    <source>
        <dbReference type="ARBA" id="ARBA00023163"/>
    </source>
</evidence>
<dbReference type="InterPro" id="IPR039422">
    <property type="entry name" value="MarR/SlyA-like"/>
</dbReference>
<dbReference type="PRINTS" id="PR00598">
    <property type="entry name" value="HTHMARR"/>
</dbReference>
<sequence length="157" mass="17314">MDPYKDFMRDLALASRCMRTCFDLRLKALDLTLARGRILLNLAAATRPVSQAELTVFLEVEHSTAVRLFDSLEQIGYIARQPSELDRRAKDIALTDKGRPVADKVVDIIEQMRDDVLRDIDPEDLAIADRVLGLVSRNLVALTAASAGAAPVPEPVS</sequence>
<name>A0A4D7B0T4_9HYPH</name>
<dbReference type="InterPro" id="IPR036388">
    <property type="entry name" value="WH-like_DNA-bd_sf"/>
</dbReference>
<proteinExistence type="predicted"/>
<dbReference type="RefSeq" id="WP_136961795.1">
    <property type="nucleotide sequence ID" value="NZ_CP039690.1"/>
</dbReference>
<keyword evidence="3" id="KW-0804">Transcription</keyword>
<evidence type="ECO:0000256" key="2">
    <source>
        <dbReference type="ARBA" id="ARBA00023125"/>
    </source>
</evidence>
<evidence type="ECO:0000313" key="5">
    <source>
        <dbReference type="EMBL" id="QCI66351.1"/>
    </source>
</evidence>
<dbReference type="Pfam" id="PF12802">
    <property type="entry name" value="MarR_2"/>
    <property type="match status" value="1"/>
</dbReference>
<dbReference type="InterPro" id="IPR023187">
    <property type="entry name" value="Tscrpt_reg_MarR-type_CS"/>
</dbReference>
<dbReference type="AlphaFoldDB" id="A0A4D7B0T4"/>
<protein>
    <submittedName>
        <fullName evidence="5">MarR family transcriptional regulator</fullName>
    </submittedName>
</protein>
<reference evidence="5 6" key="1">
    <citation type="submission" date="2019-04" db="EMBL/GenBank/DDBJ databases">
        <title>Phreatobacter aquaticus sp. nov.</title>
        <authorList>
            <person name="Choi A."/>
        </authorList>
    </citation>
    <scope>NUCLEOTIDE SEQUENCE [LARGE SCALE GENOMIC DNA]</scope>
    <source>
        <strain evidence="5 6">KCTC 52518</strain>
    </source>
</reference>
<dbReference type="Proteomes" id="UP000298781">
    <property type="component" value="Chromosome"/>
</dbReference>
<evidence type="ECO:0000259" key="4">
    <source>
        <dbReference type="PROSITE" id="PS50995"/>
    </source>
</evidence>
<dbReference type="PROSITE" id="PS50995">
    <property type="entry name" value="HTH_MARR_2"/>
    <property type="match status" value="1"/>
</dbReference>
<feature type="domain" description="HTH marR-type" evidence="4">
    <location>
        <begin position="4"/>
        <end position="137"/>
    </location>
</feature>
<gene>
    <name evidence="5" type="ORF">E8M01_20285</name>
</gene>
<organism evidence="5 6">
    <name type="scientific">Phreatobacter stygius</name>
    <dbReference type="NCBI Taxonomy" id="1940610"/>
    <lineage>
        <taxon>Bacteria</taxon>
        <taxon>Pseudomonadati</taxon>
        <taxon>Pseudomonadota</taxon>
        <taxon>Alphaproteobacteria</taxon>
        <taxon>Hyphomicrobiales</taxon>
        <taxon>Phreatobacteraceae</taxon>
        <taxon>Phreatobacter</taxon>
    </lineage>
</organism>
<dbReference type="GO" id="GO:0003700">
    <property type="term" value="F:DNA-binding transcription factor activity"/>
    <property type="evidence" value="ECO:0007669"/>
    <property type="project" value="InterPro"/>
</dbReference>
<dbReference type="EMBL" id="CP039690">
    <property type="protein sequence ID" value="QCI66351.1"/>
    <property type="molecule type" value="Genomic_DNA"/>
</dbReference>
<accession>A0A4D7B0T4</accession>
<dbReference type="PANTHER" id="PTHR33164">
    <property type="entry name" value="TRANSCRIPTIONAL REGULATOR, MARR FAMILY"/>
    <property type="match status" value="1"/>
</dbReference>
<keyword evidence="2" id="KW-0238">DNA-binding</keyword>
<dbReference type="GO" id="GO:0006950">
    <property type="term" value="P:response to stress"/>
    <property type="evidence" value="ECO:0007669"/>
    <property type="project" value="TreeGrafter"/>
</dbReference>
<dbReference type="SMART" id="SM00347">
    <property type="entry name" value="HTH_MARR"/>
    <property type="match status" value="1"/>
</dbReference>
<dbReference type="InterPro" id="IPR036390">
    <property type="entry name" value="WH_DNA-bd_sf"/>
</dbReference>
<dbReference type="SUPFAM" id="SSF46785">
    <property type="entry name" value="Winged helix' DNA-binding domain"/>
    <property type="match status" value="1"/>
</dbReference>
<dbReference type="PROSITE" id="PS01117">
    <property type="entry name" value="HTH_MARR_1"/>
    <property type="match status" value="1"/>
</dbReference>
<keyword evidence="6" id="KW-1185">Reference proteome</keyword>
<evidence type="ECO:0000313" key="6">
    <source>
        <dbReference type="Proteomes" id="UP000298781"/>
    </source>
</evidence>
<dbReference type="InterPro" id="IPR000835">
    <property type="entry name" value="HTH_MarR-typ"/>
</dbReference>